<proteinExistence type="predicted"/>
<sequence>MMPLIRSVSLLGVPTFPTEIQHNPRFLVFQNVIYNLADGTTKDIEVSDYIVETLDWSYDEANIDPTVYENIKASFTQVFNDNELLTSSMLMWLAYNLTGETREDMFMVHLGSSAGNGKSTLSKVFEKCFGMYHVTLGMYLSMYMSPPH</sequence>
<organism evidence="3 4">
    <name type="scientific">Kipferlia bialata</name>
    <dbReference type="NCBI Taxonomy" id="797122"/>
    <lineage>
        <taxon>Eukaryota</taxon>
        <taxon>Metamonada</taxon>
        <taxon>Carpediemonas-like organisms</taxon>
        <taxon>Kipferlia</taxon>
    </lineage>
</organism>
<dbReference type="InterPro" id="IPR051620">
    <property type="entry name" value="ORF904-like_C"/>
</dbReference>
<reference evidence="3 4" key="1">
    <citation type="journal article" date="2018" name="PLoS ONE">
        <title>The draft genome of Kipferlia bialata reveals reductive genome evolution in fornicate parasites.</title>
        <authorList>
            <person name="Tanifuji G."/>
            <person name="Takabayashi S."/>
            <person name="Kume K."/>
            <person name="Takagi M."/>
            <person name="Nakayama T."/>
            <person name="Kamikawa R."/>
            <person name="Inagaki Y."/>
            <person name="Hashimoto T."/>
        </authorList>
    </citation>
    <scope>NUCLEOTIDE SEQUENCE [LARGE SCALE GENOMIC DNA]</scope>
    <source>
        <strain evidence="3">NY0173</strain>
    </source>
</reference>
<dbReference type="InterPro" id="IPR014818">
    <property type="entry name" value="Phage/plasmid_primase_P4_C"/>
</dbReference>
<name>A0A391NVF5_9EUKA</name>
<dbReference type="EMBL" id="BDIP01007629">
    <property type="protein sequence ID" value="GCA64550.1"/>
    <property type="molecule type" value="Genomic_DNA"/>
</dbReference>
<evidence type="ECO:0000313" key="3">
    <source>
        <dbReference type="EMBL" id="GCA64550.1"/>
    </source>
</evidence>
<dbReference type="GO" id="GO:0016787">
    <property type="term" value="F:hydrolase activity"/>
    <property type="evidence" value="ECO:0007669"/>
    <property type="project" value="UniProtKB-KW"/>
</dbReference>
<evidence type="ECO:0000259" key="2">
    <source>
        <dbReference type="Pfam" id="PF08706"/>
    </source>
</evidence>
<dbReference type="Proteomes" id="UP000265618">
    <property type="component" value="Unassembled WGS sequence"/>
</dbReference>
<accession>A0A391NVF5</accession>
<protein>
    <recommendedName>
        <fullName evidence="2">Bacteriophage/plasmid primase P4 C-terminal domain-containing protein</fullName>
    </recommendedName>
</protein>
<dbReference type="PANTHER" id="PTHR35372:SF2">
    <property type="entry name" value="SF3 HELICASE DOMAIN-CONTAINING PROTEIN"/>
    <property type="match status" value="1"/>
</dbReference>
<evidence type="ECO:0000313" key="4">
    <source>
        <dbReference type="Proteomes" id="UP000265618"/>
    </source>
</evidence>
<gene>
    <name evidence="3" type="ORF">KIPB_014621</name>
</gene>
<feature type="domain" description="Bacteriophage/plasmid primase P4 C-terminal" evidence="2">
    <location>
        <begin position="8"/>
        <end position="61"/>
    </location>
</feature>
<dbReference type="AlphaFoldDB" id="A0A391NVF5"/>
<dbReference type="Pfam" id="PF08706">
    <property type="entry name" value="D5_N"/>
    <property type="match status" value="1"/>
</dbReference>
<keyword evidence="4" id="KW-1185">Reference proteome</keyword>
<comment type="caution">
    <text evidence="3">The sequence shown here is derived from an EMBL/GenBank/DDBJ whole genome shotgun (WGS) entry which is preliminary data.</text>
</comment>
<keyword evidence="1" id="KW-0378">Hydrolase</keyword>
<dbReference type="PANTHER" id="PTHR35372">
    <property type="entry name" value="ATP BINDING PROTEIN-RELATED"/>
    <property type="match status" value="1"/>
</dbReference>
<evidence type="ECO:0000256" key="1">
    <source>
        <dbReference type="ARBA" id="ARBA00022801"/>
    </source>
</evidence>